<name>A0A5D0CMS1_9BACL</name>
<keyword evidence="4" id="KW-1185">Reference proteome</keyword>
<reference evidence="3 4" key="1">
    <citation type="submission" date="2019-08" db="EMBL/GenBank/DDBJ databases">
        <title>Genome sequencing of Paenibacillus faecis DSM 23593(T).</title>
        <authorList>
            <person name="Kook J.-K."/>
            <person name="Park S.-N."/>
            <person name="Lim Y.K."/>
        </authorList>
    </citation>
    <scope>NUCLEOTIDE SEQUENCE [LARGE SCALE GENOMIC DNA]</scope>
    <source>
        <strain evidence="3 4">DSM 23593</strain>
    </source>
</reference>
<dbReference type="Gene3D" id="3.40.190.10">
    <property type="entry name" value="Periplasmic binding protein-like II"/>
    <property type="match status" value="1"/>
</dbReference>
<keyword evidence="2" id="KW-0813">Transport</keyword>
<dbReference type="Pfam" id="PF01547">
    <property type="entry name" value="SBP_bac_1"/>
    <property type="match status" value="1"/>
</dbReference>
<comment type="similarity">
    <text evidence="1">Belongs to the bacterial solute-binding protein 1 family.</text>
</comment>
<evidence type="ECO:0000313" key="3">
    <source>
        <dbReference type="EMBL" id="TYA09917.1"/>
    </source>
</evidence>
<dbReference type="PROSITE" id="PS51257">
    <property type="entry name" value="PROKAR_LIPOPROTEIN"/>
    <property type="match status" value="1"/>
</dbReference>
<accession>A0A5D0CMS1</accession>
<protein>
    <submittedName>
        <fullName evidence="3">Carbohydrate ABC transporter substrate-binding protein</fullName>
    </submittedName>
</protein>
<dbReference type="InterPro" id="IPR006059">
    <property type="entry name" value="SBP"/>
</dbReference>
<dbReference type="Proteomes" id="UP000325218">
    <property type="component" value="Unassembled WGS sequence"/>
</dbReference>
<dbReference type="AlphaFoldDB" id="A0A5D0CMS1"/>
<evidence type="ECO:0000256" key="2">
    <source>
        <dbReference type="ARBA" id="ARBA00022448"/>
    </source>
</evidence>
<dbReference type="SUPFAM" id="SSF53850">
    <property type="entry name" value="Periplasmic binding protein-like II"/>
    <property type="match status" value="1"/>
</dbReference>
<dbReference type="PANTHER" id="PTHR43649">
    <property type="entry name" value="ARABINOSE-BINDING PROTEIN-RELATED"/>
    <property type="match status" value="1"/>
</dbReference>
<dbReference type="PANTHER" id="PTHR43649:SF29">
    <property type="entry name" value="OSMOPROTECTIVE COMPOUNDS-BINDING PROTEIN GGTB"/>
    <property type="match status" value="1"/>
</dbReference>
<proteinExistence type="inferred from homology"/>
<dbReference type="EMBL" id="VSDO01000006">
    <property type="protein sequence ID" value="TYA09917.1"/>
    <property type="molecule type" value="Genomic_DNA"/>
</dbReference>
<evidence type="ECO:0000313" key="4">
    <source>
        <dbReference type="Proteomes" id="UP000325218"/>
    </source>
</evidence>
<evidence type="ECO:0000256" key="1">
    <source>
        <dbReference type="ARBA" id="ARBA00008520"/>
    </source>
</evidence>
<organism evidence="3 4">
    <name type="scientific">Paenibacillus faecis</name>
    <dbReference type="NCBI Taxonomy" id="862114"/>
    <lineage>
        <taxon>Bacteria</taxon>
        <taxon>Bacillati</taxon>
        <taxon>Bacillota</taxon>
        <taxon>Bacilli</taxon>
        <taxon>Bacillales</taxon>
        <taxon>Paenibacillaceae</taxon>
        <taxon>Paenibacillus</taxon>
    </lineage>
</organism>
<dbReference type="OrthoDB" id="2569018at2"/>
<comment type="caution">
    <text evidence="3">The sequence shown here is derived from an EMBL/GenBank/DDBJ whole genome shotgun (WGS) entry which is preliminary data.</text>
</comment>
<dbReference type="RefSeq" id="WP_148457423.1">
    <property type="nucleotide sequence ID" value="NZ_VSDO01000006.1"/>
</dbReference>
<sequence length="423" mass="48412">MSSKIKMIVCTLLCTILISGCSKETGSFTKDKDVTLDVGYTKEEHFKQRYSALLEDDYPNFRVNVVSTKELLNPDTNPVQWVKENQVDLIYLPSELMDSFVQEGLLADIGPLIQKDDFDLERFVPSVIELTKTYGSGKIYGLPTNFYGSAIVYNKNLFEKYKIQYPEDQMTWESILWLSSRFPSTDSNNIKGISLKNTNLLDLILHIGQTSGLKAYDRQQQQVSFNGKSWIPIWENAIQAYTNGALDINADQNSYLTPFLAGERAMAVVSYDDYKRLEQEKLPFDWSTVTMPIDPAQADQSDSLRVPGFFVILNSSDDMDAAWELLKFFCSDDVARWEYRSDYGFSSLLDQVVSKFEDREKVTPFYKLSPKLDHDHDILPNELLTITQQTLDQILNHTLSVQEGLDSLQTKADQELKRMTPMD</sequence>
<gene>
    <name evidence="3" type="ORF">FRY98_25215</name>
</gene>
<dbReference type="InterPro" id="IPR050490">
    <property type="entry name" value="Bact_solute-bd_prot1"/>
</dbReference>